<evidence type="ECO:0000313" key="2">
    <source>
        <dbReference type="EMBL" id="UXY15674.1"/>
    </source>
</evidence>
<reference evidence="2" key="1">
    <citation type="submission" date="2022-10" db="EMBL/GenBank/DDBJ databases">
        <title>Chitiniphilus purpureus sp. nov., a novel chitin-degrading bacterium isolated from crawfish pond sediment.</title>
        <authorList>
            <person name="Li K."/>
        </authorList>
    </citation>
    <scope>NUCLEOTIDE SEQUENCE</scope>
    <source>
        <strain evidence="2">CD1</strain>
    </source>
</reference>
<sequence>MKQTTTHLICAPTLPTPAGVSAFHVSTGQAVEAEAPLLSLALDDGQQVVVPAPGAGLVGSFAVTLGDTVNSDELLLMMEIEEPDNDWLALVDGLPAACAAAPVATPIISGEILQVTRFAAQLALRLGVDLTEVPPNQSGIIDQEALEGWVRRQLSNRNVMR</sequence>
<evidence type="ECO:0000313" key="3">
    <source>
        <dbReference type="Proteomes" id="UP001061302"/>
    </source>
</evidence>
<dbReference type="EMBL" id="CP106753">
    <property type="protein sequence ID" value="UXY15674.1"/>
    <property type="molecule type" value="Genomic_DNA"/>
</dbReference>
<accession>A0ABY6DMU3</accession>
<name>A0ABY6DMU3_9NEIS</name>
<feature type="domain" description="Lipoyl-binding" evidence="1">
    <location>
        <begin position="20"/>
        <end position="77"/>
    </location>
</feature>
<dbReference type="Pfam" id="PF00364">
    <property type="entry name" value="Biotin_lipoyl"/>
    <property type="match status" value="1"/>
</dbReference>
<proteinExistence type="predicted"/>
<protein>
    <recommendedName>
        <fullName evidence="1">Lipoyl-binding domain-containing protein</fullName>
    </recommendedName>
</protein>
<dbReference type="Gene3D" id="2.40.50.100">
    <property type="match status" value="1"/>
</dbReference>
<dbReference type="RefSeq" id="WP_263125107.1">
    <property type="nucleotide sequence ID" value="NZ_CP106753.1"/>
</dbReference>
<evidence type="ECO:0000259" key="1">
    <source>
        <dbReference type="Pfam" id="PF00364"/>
    </source>
</evidence>
<dbReference type="SUPFAM" id="SSF51230">
    <property type="entry name" value="Single hybrid motif"/>
    <property type="match status" value="1"/>
</dbReference>
<gene>
    <name evidence="2" type="ORF">N8I74_01280</name>
</gene>
<dbReference type="InterPro" id="IPR011053">
    <property type="entry name" value="Single_hybrid_motif"/>
</dbReference>
<keyword evidence="3" id="KW-1185">Reference proteome</keyword>
<dbReference type="Proteomes" id="UP001061302">
    <property type="component" value="Chromosome"/>
</dbReference>
<dbReference type="InterPro" id="IPR000089">
    <property type="entry name" value="Biotin_lipoyl"/>
</dbReference>
<organism evidence="2 3">
    <name type="scientific">Chitiniphilus purpureus</name>
    <dbReference type="NCBI Taxonomy" id="2981137"/>
    <lineage>
        <taxon>Bacteria</taxon>
        <taxon>Pseudomonadati</taxon>
        <taxon>Pseudomonadota</taxon>
        <taxon>Betaproteobacteria</taxon>
        <taxon>Neisseriales</taxon>
        <taxon>Chitinibacteraceae</taxon>
        <taxon>Chitiniphilus</taxon>
    </lineage>
</organism>